<evidence type="ECO:0000256" key="1">
    <source>
        <dbReference type="SAM" id="Coils"/>
    </source>
</evidence>
<dbReference type="KEGG" id="tnl:113502698"/>
<dbReference type="OrthoDB" id="8062159at2759"/>
<feature type="domain" description="FP protein C-terminal" evidence="3">
    <location>
        <begin position="250"/>
        <end position="300"/>
    </location>
</feature>
<dbReference type="Pfam" id="PF03258">
    <property type="entry name" value="Baculo_FP"/>
    <property type="match status" value="1"/>
</dbReference>
<organism evidence="4 5">
    <name type="scientific">Trichoplusia ni</name>
    <name type="common">Cabbage looper</name>
    <dbReference type="NCBI Taxonomy" id="7111"/>
    <lineage>
        <taxon>Eukaryota</taxon>
        <taxon>Metazoa</taxon>
        <taxon>Ecdysozoa</taxon>
        <taxon>Arthropoda</taxon>
        <taxon>Hexapoda</taxon>
        <taxon>Insecta</taxon>
        <taxon>Pterygota</taxon>
        <taxon>Neoptera</taxon>
        <taxon>Endopterygota</taxon>
        <taxon>Lepidoptera</taxon>
        <taxon>Glossata</taxon>
        <taxon>Ditrysia</taxon>
        <taxon>Noctuoidea</taxon>
        <taxon>Noctuidae</taxon>
        <taxon>Plusiinae</taxon>
        <taxon>Trichoplusia</taxon>
    </lineage>
</organism>
<reference evidence="5 6" key="1">
    <citation type="submission" date="2025-04" db="UniProtKB">
        <authorList>
            <consortium name="RefSeq"/>
        </authorList>
    </citation>
    <scope>IDENTIFICATION</scope>
</reference>
<dbReference type="AlphaFoldDB" id="A0A7E5W046"/>
<keyword evidence="1" id="KW-0175">Coiled coil</keyword>
<dbReference type="Pfam" id="PF25298">
    <property type="entry name" value="Baculo_FP_2nd"/>
    <property type="match status" value="1"/>
</dbReference>
<evidence type="ECO:0000313" key="5">
    <source>
        <dbReference type="RefSeq" id="XP_026733969.1"/>
    </source>
</evidence>
<evidence type="ECO:0000313" key="4">
    <source>
        <dbReference type="Proteomes" id="UP000322000"/>
    </source>
</evidence>
<dbReference type="Proteomes" id="UP000322000">
    <property type="component" value="Chromosome 17"/>
</dbReference>
<proteinExistence type="predicted"/>
<dbReference type="InterPro" id="IPR004941">
    <property type="entry name" value="FP_N"/>
</dbReference>
<accession>A0A7E5W046</accession>
<gene>
    <name evidence="5" type="primary">LOC113498230</name>
    <name evidence="6" type="synonym">LOC113502698</name>
</gene>
<dbReference type="RefSeq" id="XP_026733969.1">
    <property type="nucleotide sequence ID" value="XM_026878168.1"/>
</dbReference>
<sequence length="311" mass="36579">MVQCKKCKLFLSLAKEEVIKCKGTCESVYHKKCVRSLKQFLQSEICDECQKCSSKVYLQAPTIDIDPEKITVEKLLIDMNKKLEIIYNLEKKLDDLTDTVDFYAEQYQQMLEFKKTAENKIKAIEQRNVYLEKCNAALEERVVSLEKKEKEKSIEIACLEKNKEDENIQDIVKDVAAKLSLNPEDIESVERMSSPTTPKSGVDRPRPVVVKLRSKQARDQWLQKRKYRITNGDLYGNNNNNRIYINEDLTKATRLLFWETRNQLKHLYKYIWTQNSNILVKKSENEKIIRIKSENDIKQLCDNNKNVLEHF</sequence>
<evidence type="ECO:0000259" key="3">
    <source>
        <dbReference type="Pfam" id="PF25298"/>
    </source>
</evidence>
<dbReference type="InterPro" id="IPR057251">
    <property type="entry name" value="FP_C"/>
</dbReference>
<feature type="domain" description="FP protein N-terminal" evidence="2">
    <location>
        <begin position="152"/>
        <end position="244"/>
    </location>
</feature>
<feature type="coiled-coil region" evidence="1">
    <location>
        <begin position="86"/>
        <end position="162"/>
    </location>
</feature>
<dbReference type="Proteomes" id="UP000322000">
    <property type="component" value="Chromosome 10"/>
</dbReference>
<dbReference type="RefSeq" id="XP_026740151.1">
    <property type="nucleotide sequence ID" value="XM_026884350.1"/>
</dbReference>
<dbReference type="GeneID" id="113498230"/>
<dbReference type="KEGG" id="tnl:113498230"/>
<name>A0A7E5W046_TRINI</name>
<evidence type="ECO:0000313" key="6">
    <source>
        <dbReference type="RefSeq" id="XP_026740151.1"/>
    </source>
</evidence>
<evidence type="ECO:0000259" key="2">
    <source>
        <dbReference type="Pfam" id="PF03258"/>
    </source>
</evidence>
<protein>
    <submittedName>
        <fullName evidence="5">Uncharacterized protein LOC113498230</fullName>
    </submittedName>
    <submittedName>
        <fullName evidence="6">Uncharacterized protein LOC113502698</fullName>
    </submittedName>
</protein>
<keyword evidence="4" id="KW-1185">Reference proteome</keyword>